<dbReference type="InterPro" id="IPR050121">
    <property type="entry name" value="Cytochrome_P450_monoxygenase"/>
</dbReference>
<dbReference type="Pfam" id="PF00067">
    <property type="entry name" value="p450"/>
    <property type="match status" value="1"/>
</dbReference>
<dbReference type="EMBL" id="RZGX01000002">
    <property type="protein sequence ID" value="RUR25898.1"/>
    <property type="molecule type" value="Genomic_DNA"/>
</dbReference>
<dbReference type="Gene3D" id="1.10.630.10">
    <property type="entry name" value="Cytochrome P450"/>
    <property type="match status" value="1"/>
</dbReference>
<organism evidence="7 9">
    <name type="scientific">Legionella qingyii</name>
    <dbReference type="NCBI Taxonomy" id="2184757"/>
    <lineage>
        <taxon>Bacteria</taxon>
        <taxon>Pseudomonadati</taxon>
        <taxon>Pseudomonadota</taxon>
        <taxon>Gammaproteobacteria</taxon>
        <taxon>Legionellales</taxon>
        <taxon>Legionellaceae</taxon>
        <taxon>Legionella</taxon>
    </lineage>
</organism>
<dbReference type="GO" id="GO:0005506">
    <property type="term" value="F:iron ion binding"/>
    <property type="evidence" value="ECO:0007669"/>
    <property type="project" value="InterPro"/>
</dbReference>
<dbReference type="PANTHER" id="PTHR24305:SF166">
    <property type="entry name" value="CYTOCHROME P450 12A4, MITOCHONDRIAL-RELATED"/>
    <property type="match status" value="1"/>
</dbReference>
<dbReference type="SUPFAM" id="SSF48264">
    <property type="entry name" value="Cytochrome P450"/>
    <property type="match status" value="1"/>
</dbReference>
<dbReference type="InterPro" id="IPR036396">
    <property type="entry name" value="Cyt_P450_sf"/>
</dbReference>
<keyword evidence="6" id="KW-0560">Oxidoreductase</keyword>
<dbReference type="Proteomes" id="UP000247152">
    <property type="component" value="Unassembled WGS sequence"/>
</dbReference>
<dbReference type="PROSITE" id="PS00086">
    <property type="entry name" value="CYTOCHROME_P450"/>
    <property type="match status" value="1"/>
</dbReference>
<evidence type="ECO:0000313" key="7">
    <source>
        <dbReference type="EMBL" id="PWY57634.1"/>
    </source>
</evidence>
<proteinExistence type="inferred from homology"/>
<keyword evidence="6" id="KW-0503">Monooxygenase</keyword>
<accession>A0A317U6K6</accession>
<dbReference type="InterPro" id="IPR017972">
    <property type="entry name" value="Cyt_P450_CS"/>
</dbReference>
<evidence type="ECO:0000313" key="10">
    <source>
        <dbReference type="Proteomes" id="UP000287374"/>
    </source>
</evidence>
<sequence>MFGELFESSVALSIRYYSNQAYEVVAGILRQAEQFGIGHTRDFIRDPKKMIQTLTSEARSSEDGCSVVSLGYLGGNYAVITPKSQSQLVVLMNEFDKEQASRKGHASFKFFSGNDFFIISDIGHDALASRKNLSRFLTPSRLAHPLISEIEKTVTHDVAIKIRPAICGIVRAVMVENMLGIEQLPDNTYDVMESYRNDVKRWGAFPFPELLNFMPSLRKKRDVYRAFSKGILEQEFEKVVSVLHTEEHPGNANLIAASIVSLFKDENPTLSENELSEALKFLPVHEIRRYFENPIVQSLPMILKAADNLTDAIVLCLEQIASDPDKFEMLRDEIDGAHLTLGEFDIKALKSLPILDAFYKESVRFDAPVAVPRYTQNGYSSDSMNIPPNSMIIFDLHALAKGEQYWTHPDEFDPKRFLQPEQHVKEGMECDNKNNHTLGQFPFVPFSVGQRNCPAFAVTEVLFKAAIAKLVADYELGFVKKEDNDSIIHVASRDKLFRLTQ</sequence>
<dbReference type="Proteomes" id="UP000287374">
    <property type="component" value="Unassembled WGS sequence"/>
</dbReference>
<evidence type="ECO:0000313" key="9">
    <source>
        <dbReference type="Proteomes" id="UP000247152"/>
    </source>
</evidence>
<reference evidence="7 9" key="1">
    <citation type="submission" date="2018-05" db="EMBL/GenBank/DDBJ databases">
        <title>Legionella qingyii sp.nov., whole genome shotgun sequence.</title>
        <authorList>
            <person name="Wu H."/>
            <person name="Zhu Q."/>
            <person name="Hu C."/>
        </authorList>
    </citation>
    <scope>NUCLEOTIDE SEQUENCE [LARGE SCALE GENOMIC DNA]</scope>
    <source>
        <strain evidence="7 9">HEB18</strain>
    </source>
</reference>
<evidence type="ECO:0000256" key="3">
    <source>
        <dbReference type="ARBA" id="ARBA00022723"/>
    </source>
</evidence>
<comment type="caution">
    <text evidence="7">The sequence shown here is derived from an EMBL/GenBank/DDBJ whole genome shotgun (WGS) entry which is preliminary data.</text>
</comment>
<dbReference type="GO" id="GO:0020037">
    <property type="term" value="F:heme binding"/>
    <property type="evidence" value="ECO:0007669"/>
    <property type="project" value="InterPro"/>
</dbReference>
<dbReference type="PANTHER" id="PTHR24305">
    <property type="entry name" value="CYTOCHROME P450"/>
    <property type="match status" value="1"/>
</dbReference>
<dbReference type="OrthoDB" id="9764248at2"/>
<evidence type="ECO:0000256" key="1">
    <source>
        <dbReference type="ARBA" id="ARBA00001971"/>
    </source>
</evidence>
<comment type="similarity">
    <text evidence="2 6">Belongs to the cytochrome P450 family.</text>
</comment>
<reference evidence="8 10" key="2">
    <citation type="submission" date="2018-12" db="EMBL/GenBank/DDBJ databases">
        <title>Legionella sp,whole genome shotgun sequence.</title>
        <authorList>
            <person name="Wu H."/>
        </authorList>
    </citation>
    <scope>NUCLEOTIDE SEQUENCE [LARGE SCALE GENOMIC DNA]</scope>
    <source>
        <strain evidence="8">Km489</strain>
        <strain evidence="10">km489</strain>
    </source>
</reference>
<gene>
    <name evidence="7" type="ORF">DGG96_00630</name>
    <name evidence="8" type="ORF">ELY20_01760</name>
</gene>
<dbReference type="EMBL" id="QHJG01000001">
    <property type="protein sequence ID" value="PWY57634.1"/>
    <property type="molecule type" value="Genomic_DNA"/>
</dbReference>
<dbReference type="InterPro" id="IPR001128">
    <property type="entry name" value="Cyt_P450"/>
</dbReference>
<keyword evidence="4 5" id="KW-0408">Iron</keyword>
<dbReference type="GO" id="GO:0004497">
    <property type="term" value="F:monooxygenase activity"/>
    <property type="evidence" value="ECO:0007669"/>
    <property type="project" value="UniProtKB-KW"/>
</dbReference>
<name>A0A317U6K6_9GAMM</name>
<evidence type="ECO:0000256" key="2">
    <source>
        <dbReference type="ARBA" id="ARBA00010617"/>
    </source>
</evidence>
<dbReference type="PRINTS" id="PR00465">
    <property type="entry name" value="EP450IV"/>
</dbReference>
<evidence type="ECO:0000313" key="8">
    <source>
        <dbReference type="EMBL" id="RUR25898.1"/>
    </source>
</evidence>
<evidence type="ECO:0000256" key="4">
    <source>
        <dbReference type="ARBA" id="ARBA00023004"/>
    </source>
</evidence>
<dbReference type="GO" id="GO:0016705">
    <property type="term" value="F:oxidoreductase activity, acting on paired donors, with incorporation or reduction of molecular oxygen"/>
    <property type="evidence" value="ECO:0007669"/>
    <property type="project" value="InterPro"/>
</dbReference>
<keyword evidence="5 6" id="KW-0349">Heme</keyword>
<keyword evidence="3 5" id="KW-0479">Metal-binding</keyword>
<dbReference type="InterPro" id="IPR002403">
    <property type="entry name" value="Cyt_P450_E_grp-IV"/>
</dbReference>
<keyword evidence="10" id="KW-1185">Reference proteome</keyword>
<feature type="binding site" description="axial binding residue" evidence="5">
    <location>
        <position position="453"/>
    </location>
    <ligand>
        <name>heme</name>
        <dbReference type="ChEBI" id="CHEBI:30413"/>
    </ligand>
    <ligandPart>
        <name>Fe</name>
        <dbReference type="ChEBI" id="CHEBI:18248"/>
    </ligandPart>
</feature>
<evidence type="ECO:0000256" key="5">
    <source>
        <dbReference type="PIRSR" id="PIRSR602403-1"/>
    </source>
</evidence>
<dbReference type="CDD" id="cd00302">
    <property type="entry name" value="cytochrome_P450"/>
    <property type="match status" value="1"/>
</dbReference>
<dbReference type="RefSeq" id="WP_110141084.1">
    <property type="nucleotide sequence ID" value="NZ_QHJG01000001.1"/>
</dbReference>
<protein>
    <submittedName>
        <fullName evidence="7">Cytochrome P450</fullName>
    </submittedName>
</protein>
<dbReference type="AlphaFoldDB" id="A0A317U6K6"/>
<comment type="cofactor">
    <cofactor evidence="1 5">
        <name>heme</name>
        <dbReference type="ChEBI" id="CHEBI:30413"/>
    </cofactor>
</comment>
<evidence type="ECO:0000256" key="6">
    <source>
        <dbReference type="RuleBase" id="RU000461"/>
    </source>
</evidence>